<dbReference type="PANTHER" id="PTHR48084">
    <property type="entry name" value="2-OXOGLUTARATE OXIDOREDUCTASE SUBUNIT KORB-RELATED"/>
    <property type="match status" value="1"/>
</dbReference>
<sequence length="349" mass="37362">MNAPTTPAKLTPKDFATDQEVRWCPGCGDYAILKSVQKVLADLKADKDKTVFVSGIGCSSRFPYYMDTYGFHTIHGRAPAVATGVKMANPELDVWIVTGDGDGLSIGGNHLLHIIRRNVDTQILLFNNEIYGLTKGQASPTSAIGTRSSSTPEGSVDAPLDPIKVAMGAGARFVARTADKWIKEMPDVLKAAREHRGCAFVEILQNCIVYNDAVFGEFTGKEAVPGTYIHVEHGKPLLFGGGRNEPPVKGIRVKPGTFKLEVVTLGENGISEADVLVHDKTDPVLAGLLAAMTGPDFPVAFGVLYEDAAPVHDDSVASHKADARKKTPDVSINALLKRGRTWMVEGPGA</sequence>
<dbReference type="Pfam" id="PF02775">
    <property type="entry name" value="TPP_enzyme_C"/>
    <property type="match status" value="1"/>
</dbReference>
<evidence type="ECO:0000313" key="4">
    <source>
        <dbReference type="EMBL" id="EKV28232.1"/>
    </source>
</evidence>
<dbReference type="GO" id="GO:0030976">
    <property type="term" value="F:thiamine pyrophosphate binding"/>
    <property type="evidence" value="ECO:0007669"/>
    <property type="project" value="InterPro"/>
</dbReference>
<organism evidence="4 5">
    <name type="scientific">Caenispirillum salinarum AK4</name>
    <dbReference type="NCBI Taxonomy" id="1238182"/>
    <lineage>
        <taxon>Bacteria</taxon>
        <taxon>Pseudomonadati</taxon>
        <taxon>Pseudomonadota</taxon>
        <taxon>Alphaproteobacteria</taxon>
        <taxon>Rhodospirillales</taxon>
        <taxon>Novispirillaceae</taxon>
        <taxon>Caenispirillum</taxon>
    </lineage>
</organism>
<dbReference type="CDD" id="cd03375">
    <property type="entry name" value="TPP_OGFOR"/>
    <property type="match status" value="1"/>
</dbReference>
<dbReference type="PANTHER" id="PTHR48084:SF4">
    <property type="entry name" value="2-OXOGLUTARATE OXIDOREDUCTASE SUBUNIT KORB"/>
    <property type="match status" value="1"/>
</dbReference>
<dbReference type="eggNOG" id="COG1013">
    <property type="taxonomic scope" value="Bacteria"/>
</dbReference>
<dbReference type="RefSeq" id="WP_009541889.1">
    <property type="nucleotide sequence ID" value="NZ_ANHY01000017.1"/>
</dbReference>
<evidence type="ECO:0000313" key="5">
    <source>
        <dbReference type="Proteomes" id="UP000009881"/>
    </source>
</evidence>
<protein>
    <submittedName>
        <fullName evidence="4">2-oxoglutarate oxidoreductase, beta subunit</fullName>
    </submittedName>
</protein>
<dbReference type="AlphaFoldDB" id="K9GSV8"/>
<dbReference type="NCBIfam" id="TIGR02177">
    <property type="entry name" value="PorB_KorB"/>
    <property type="match status" value="1"/>
</dbReference>
<dbReference type="Proteomes" id="UP000009881">
    <property type="component" value="Unassembled WGS sequence"/>
</dbReference>
<feature type="domain" description="Thiamine pyrophosphate enzyme TPP-binding" evidence="3">
    <location>
        <begin position="56"/>
        <end position="203"/>
    </location>
</feature>
<comment type="cofactor">
    <cofactor evidence="1">
        <name>[4Fe-4S] cluster</name>
        <dbReference type="ChEBI" id="CHEBI:49883"/>
    </cofactor>
</comment>
<dbReference type="InterPro" id="IPR011766">
    <property type="entry name" value="TPP_enzyme_TPP-bd"/>
</dbReference>
<dbReference type="GO" id="GO:0016625">
    <property type="term" value="F:oxidoreductase activity, acting on the aldehyde or oxo group of donors, iron-sulfur protein as acceptor"/>
    <property type="evidence" value="ECO:0007669"/>
    <property type="project" value="UniProtKB-ARBA"/>
</dbReference>
<dbReference type="GO" id="GO:0044281">
    <property type="term" value="P:small molecule metabolic process"/>
    <property type="evidence" value="ECO:0007669"/>
    <property type="project" value="UniProtKB-ARBA"/>
</dbReference>
<evidence type="ECO:0000256" key="2">
    <source>
        <dbReference type="ARBA" id="ARBA00023002"/>
    </source>
</evidence>
<dbReference type="PATRIC" id="fig|1238182.3.peg.3447"/>
<evidence type="ECO:0000256" key="1">
    <source>
        <dbReference type="ARBA" id="ARBA00001966"/>
    </source>
</evidence>
<keyword evidence="2" id="KW-0560">Oxidoreductase</keyword>
<dbReference type="EMBL" id="ANHY01000017">
    <property type="protein sequence ID" value="EKV28232.1"/>
    <property type="molecule type" value="Genomic_DNA"/>
</dbReference>
<dbReference type="Gene3D" id="3.40.50.970">
    <property type="match status" value="1"/>
</dbReference>
<proteinExistence type="predicted"/>
<dbReference type="STRING" id="1238182.C882_1233"/>
<dbReference type="SUPFAM" id="SSF52518">
    <property type="entry name" value="Thiamin diphosphate-binding fold (THDP-binding)"/>
    <property type="match status" value="1"/>
</dbReference>
<gene>
    <name evidence="4" type="ORF">C882_1233</name>
</gene>
<comment type="caution">
    <text evidence="4">The sequence shown here is derived from an EMBL/GenBank/DDBJ whole genome shotgun (WGS) entry which is preliminary data.</text>
</comment>
<evidence type="ECO:0000259" key="3">
    <source>
        <dbReference type="Pfam" id="PF02775"/>
    </source>
</evidence>
<dbReference type="InterPro" id="IPR029061">
    <property type="entry name" value="THDP-binding"/>
</dbReference>
<accession>K9GSV8</accession>
<dbReference type="InterPro" id="IPR051457">
    <property type="entry name" value="2-oxoacid:Fd_oxidoreductase"/>
</dbReference>
<keyword evidence="5" id="KW-1185">Reference proteome</keyword>
<dbReference type="InterPro" id="IPR011896">
    <property type="entry name" value="OFOB"/>
</dbReference>
<name>K9GSV8_9PROT</name>
<dbReference type="OrthoDB" id="9775140at2"/>
<reference evidence="4 5" key="1">
    <citation type="journal article" date="2013" name="Genome Announc.">
        <title>Draft Genome Sequence of an Alphaproteobacterium, Caenispirillum salinarum AK4(T), Isolated from a Solar Saltern.</title>
        <authorList>
            <person name="Khatri I."/>
            <person name="Singh A."/>
            <person name="Korpole S."/>
            <person name="Pinnaka A.K."/>
            <person name="Subramanian S."/>
        </authorList>
    </citation>
    <scope>NUCLEOTIDE SEQUENCE [LARGE SCALE GENOMIC DNA]</scope>
    <source>
        <strain evidence="4 5">AK4</strain>
    </source>
</reference>
<dbReference type="GO" id="GO:0045333">
    <property type="term" value="P:cellular respiration"/>
    <property type="evidence" value="ECO:0007669"/>
    <property type="project" value="UniProtKB-ARBA"/>
</dbReference>